<evidence type="ECO:0000256" key="9">
    <source>
        <dbReference type="ARBA" id="ARBA00022729"/>
    </source>
</evidence>
<keyword evidence="17" id="KW-1185">Reference proteome</keyword>
<dbReference type="GO" id="GO:0005886">
    <property type="term" value="C:plasma membrane"/>
    <property type="evidence" value="ECO:0007669"/>
    <property type="project" value="UniProtKB-SubCell"/>
</dbReference>
<gene>
    <name evidence="16" type="primary">LOC107730760</name>
</gene>
<dbReference type="PRINTS" id="PR00023">
    <property type="entry name" value="ZPELLUCIDA"/>
</dbReference>
<evidence type="ECO:0000256" key="2">
    <source>
        <dbReference type="ARBA" id="ARBA00006735"/>
    </source>
</evidence>
<comment type="PTM">
    <text evidence="14">Proteolytically cleaved before the transmembrane segment to yield the secreted ectodomain incorporated in the zona pellucida.</text>
</comment>
<sequence length="417" mass="46518">MPPIPQRYDPSNLVFAPQRFPAPFPVKTPARSEFGKPSQDLLGVQSKELLLGPVQKLTWSFPSLPEEPQQPDVPFDLRYPVPANSVAARCAENSVYVEVMQDFFGNGKPLRSSAFTLGGCTAAGEDTSAQVLIFESELHGCGSTLKVTEDELVYMFKLVYAPQEVSYGVPIVRSSSAVVGIECHYSRKHNVSSDALMPTWIPYATSEVAEEIFVFSLRLMTDDWRFERPSNQYFLGDIINLEASVQSYSHVPIRVFVDRCVATTVPDVASVPRYSFIENNGCSFSWRHSGSIKQTVDWYVTSCSTLCIICYHGLQNNCLLQVYITCILKVAAAPTPISPEQKACSFSANGCVAAVTPPVVPEVEVIIFLKVWIYIFFFFFFSFHELLISLLVCFSDLRWDRASVGPIKVKESGYGRK</sequence>
<feature type="domain" description="ZP" evidence="15">
    <location>
        <begin position="89"/>
        <end position="351"/>
    </location>
</feature>
<dbReference type="PANTHER" id="PTHR11576:SF2">
    <property type="entry name" value="ZONA PELLUCIDA SPERM-BINDING PROTEIN 3"/>
    <property type="match status" value="1"/>
</dbReference>
<evidence type="ECO:0000256" key="6">
    <source>
        <dbReference type="ARBA" id="ARBA00022530"/>
    </source>
</evidence>
<dbReference type="SMART" id="SM00241">
    <property type="entry name" value="ZP"/>
    <property type="match status" value="1"/>
</dbReference>
<evidence type="ECO:0000256" key="4">
    <source>
        <dbReference type="ARBA" id="ARBA00022475"/>
    </source>
</evidence>
<evidence type="ECO:0000256" key="12">
    <source>
        <dbReference type="ARBA" id="ARBA00023157"/>
    </source>
</evidence>
<keyword evidence="10 14" id="KW-1133">Transmembrane helix</keyword>
<keyword evidence="13" id="KW-0325">Glycoprotein</keyword>
<reference evidence="16" key="1">
    <citation type="submission" date="2025-08" db="UniProtKB">
        <authorList>
            <consortium name="Ensembl"/>
        </authorList>
    </citation>
    <scope>IDENTIFICATION</scope>
</reference>
<comment type="function">
    <text evidence="14">Component of the zona pellucida, an extracellular matrix surrounding oocytes which mediates sperm binding, induction of the acrosome reaction and prevents post-fertilization polyspermy. The zona pellucida is composed of 3 to 4 glycoproteins, ZP1, ZP2, ZP3, and ZP4. ZP3 is essential for sperm binding and zona matrix formation.</text>
</comment>
<keyword evidence="12 14" id="KW-1015">Disulfide bond</keyword>
<evidence type="ECO:0000313" key="17">
    <source>
        <dbReference type="Proteomes" id="UP000472270"/>
    </source>
</evidence>
<evidence type="ECO:0000256" key="10">
    <source>
        <dbReference type="ARBA" id="ARBA00022989"/>
    </source>
</evidence>
<dbReference type="Pfam" id="PF00100">
    <property type="entry name" value="Zona_pellucida"/>
    <property type="match status" value="1"/>
</dbReference>
<protein>
    <recommendedName>
        <fullName evidence="3 14">Zona pellucida sperm-binding protein 3</fullName>
    </recommendedName>
</protein>
<dbReference type="GO" id="GO:0035804">
    <property type="term" value="F:structural constituent of egg coat"/>
    <property type="evidence" value="ECO:0007669"/>
    <property type="project" value="UniProtKB-UniRule"/>
</dbReference>
<dbReference type="FunFam" id="2.60.40.3210:FF:000001">
    <property type="entry name" value="Zona pellucida sperm-binding protein 3"/>
    <property type="match status" value="1"/>
</dbReference>
<evidence type="ECO:0000256" key="13">
    <source>
        <dbReference type="ARBA" id="ARBA00023180"/>
    </source>
</evidence>
<keyword evidence="7 14" id="KW-0165">Cleavage on pair of basic residues</keyword>
<dbReference type="GO" id="GO:0007339">
    <property type="term" value="P:binding of sperm to zona pellucida"/>
    <property type="evidence" value="ECO:0007669"/>
    <property type="project" value="UniProtKB-UniRule"/>
</dbReference>
<dbReference type="InterPro" id="IPR055356">
    <property type="entry name" value="ZP-N"/>
</dbReference>
<dbReference type="PANTHER" id="PTHR11576">
    <property type="entry name" value="ZONA PELLUCIDA SPERM-BINDING PROTEIN 3"/>
    <property type="match status" value="1"/>
</dbReference>
<comment type="domain">
    <text evidence="14">The ZP domain is involved in the polymerization of the ZP proteins to form the zona pellucida.</text>
</comment>
<proteinExistence type="inferred from homology"/>
<dbReference type="GO" id="GO:0035805">
    <property type="term" value="C:egg coat"/>
    <property type="evidence" value="ECO:0007669"/>
    <property type="project" value="UniProtKB-SubCell"/>
</dbReference>
<evidence type="ECO:0000256" key="3">
    <source>
        <dbReference type="ARBA" id="ARBA00017980"/>
    </source>
</evidence>
<comment type="similarity">
    <text evidence="2 14">Belongs to the ZP domain family. ZPC subfamily.</text>
</comment>
<evidence type="ECO:0000256" key="7">
    <source>
        <dbReference type="ARBA" id="ARBA00022685"/>
    </source>
</evidence>
<dbReference type="InterPro" id="IPR042235">
    <property type="entry name" value="ZP-C_dom"/>
</dbReference>
<keyword evidence="4 14" id="KW-1003">Cell membrane</keyword>
<dbReference type="FunFam" id="2.60.40.4100:FF:000002">
    <property type="entry name" value="Zona pellucida sperm-binding protein 3"/>
    <property type="match status" value="1"/>
</dbReference>
<evidence type="ECO:0000259" key="15">
    <source>
        <dbReference type="PROSITE" id="PS51034"/>
    </source>
</evidence>
<comment type="subcellular location">
    <subcellularLocation>
        <location evidence="1">Secreted</location>
        <location evidence="1">Extracellular space</location>
        <location evidence="1">Extracellular matrix</location>
    </subcellularLocation>
    <subcellularLocation>
        <location evidence="14">Zona pellucida</location>
    </subcellularLocation>
    <subcellularLocation>
        <location evidence="14">Cell membrane</location>
        <topology evidence="14">Single-pass type I membrane protein</topology>
    </subcellularLocation>
</comment>
<dbReference type="AlphaFoldDB" id="A0A673IMX3"/>
<evidence type="ECO:0000256" key="5">
    <source>
        <dbReference type="ARBA" id="ARBA00022525"/>
    </source>
</evidence>
<dbReference type="InterPro" id="IPR048290">
    <property type="entry name" value="ZP_chr"/>
</dbReference>
<dbReference type="GO" id="GO:2000344">
    <property type="term" value="P:positive regulation of acrosome reaction"/>
    <property type="evidence" value="ECO:0007669"/>
    <property type="project" value="UniProtKB-UniRule"/>
</dbReference>
<dbReference type="Proteomes" id="UP000472270">
    <property type="component" value="Unassembled WGS sequence"/>
</dbReference>
<keyword evidence="9 14" id="KW-0732">Signal</keyword>
<dbReference type="InterPro" id="IPR001507">
    <property type="entry name" value="ZP_dom"/>
</dbReference>
<keyword evidence="6 14" id="KW-0272">Extracellular matrix</keyword>
<evidence type="ECO:0000313" key="16">
    <source>
        <dbReference type="Ensembl" id="ENSSRHP00000038936.1"/>
    </source>
</evidence>
<dbReference type="GO" id="GO:0035803">
    <property type="term" value="P:egg coat formation"/>
    <property type="evidence" value="ECO:0007669"/>
    <property type="project" value="UniProtKB-UniRule"/>
</dbReference>
<keyword evidence="11 14" id="KW-0472">Membrane</keyword>
<keyword evidence="5 14" id="KW-0964">Secreted</keyword>
<feature type="transmembrane region" description="Helical" evidence="14">
    <location>
        <begin position="371"/>
        <end position="394"/>
    </location>
</feature>
<evidence type="ECO:0000256" key="11">
    <source>
        <dbReference type="ARBA" id="ARBA00023136"/>
    </source>
</evidence>
<accession>A0A673IMX3</accession>
<dbReference type="Gene3D" id="2.60.40.3210">
    <property type="entry name" value="Zona pellucida, ZP-N domain"/>
    <property type="match status" value="1"/>
</dbReference>
<reference evidence="16" key="2">
    <citation type="submission" date="2025-09" db="UniProtKB">
        <authorList>
            <consortium name="Ensembl"/>
        </authorList>
    </citation>
    <scope>IDENTIFICATION</scope>
</reference>
<dbReference type="Ensembl" id="ENSSRHT00000040047.1">
    <property type="protein sequence ID" value="ENSSRHP00000038936.1"/>
    <property type="gene ID" value="ENSSRHG00000019829.1"/>
</dbReference>
<evidence type="ECO:0000256" key="1">
    <source>
        <dbReference type="ARBA" id="ARBA00004498"/>
    </source>
</evidence>
<organism evidence="16 17">
    <name type="scientific">Sinocyclocheilus rhinocerous</name>
    <dbReference type="NCBI Taxonomy" id="307959"/>
    <lineage>
        <taxon>Eukaryota</taxon>
        <taxon>Metazoa</taxon>
        <taxon>Chordata</taxon>
        <taxon>Craniata</taxon>
        <taxon>Vertebrata</taxon>
        <taxon>Euteleostomi</taxon>
        <taxon>Actinopterygii</taxon>
        <taxon>Neopterygii</taxon>
        <taxon>Teleostei</taxon>
        <taxon>Ostariophysi</taxon>
        <taxon>Cypriniformes</taxon>
        <taxon>Cyprinidae</taxon>
        <taxon>Cyprininae</taxon>
        <taxon>Sinocyclocheilus</taxon>
    </lineage>
</organism>
<dbReference type="InterPro" id="IPR055355">
    <property type="entry name" value="ZP-C"/>
</dbReference>
<dbReference type="Gene3D" id="2.60.40.4100">
    <property type="entry name" value="Zona pellucida, ZP-C domain"/>
    <property type="match status" value="1"/>
</dbReference>
<name>A0A673IMX3_9TELE</name>
<dbReference type="PROSITE" id="PS51034">
    <property type="entry name" value="ZP_2"/>
    <property type="match status" value="1"/>
</dbReference>
<keyword evidence="8 14" id="KW-0812">Transmembrane</keyword>
<dbReference type="Pfam" id="PF23344">
    <property type="entry name" value="ZP-N"/>
    <property type="match status" value="1"/>
</dbReference>
<dbReference type="GO" id="GO:0032190">
    <property type="term" value="F:acrosin binding"/>
    <property type="evidence" value="ECO:0007669"/>
    <property type="project" value="TreeGrafter"/>
</dbReference>
<evidence type="ECO:0000256" key="8">
    <source>
        <dbReference type="ARBA" id="ARBA00022692"/>
    </source>
</evidence>
<evidence type="ECO:0000256" key="14">
    <source>
        <dbReference type="RuleBase" id="RU367066"/>
    </source>
</evidence>